<evidence type="ECO:0000313" key="3">
    <source>
        <dbReference type="RefSeq" id="XP_070850487.1"/>
    </source>
</evidence>
<dbReference type="RefSeq" id="XP_070850487.1">
    <property type="nucleotide sequence ID" value="XM_070994386.1"/>
</dbReference>
<dbReference type="InterPro" id="IPR036397">
    <property type="entry name" value="RNaseH_sf"/>
</dbReference>
<reference evidence="3" key="1">
    <citation type="submission" date="2025-08" db="UniProtKB">
        <authorList>
            <consortium name="RefSeq"/>
        </authorList>
    </citation>
    <scope>IDENTIFICATION</scope>
</reference>
<dbReference type="Pfam" id="PF18701">
    <property type="entry name" value="DUF5641"/>
    <property type="match status" value="1"/>
</dbReference>
<dbReference type="InterPro" id="IPR040676">
    <property type="entry name" value="DUF5641"/>
</dbReference>
<dbReference type="PROSITE" id="PS50994">
    <property type="entry name" value="INTEGRASE"/>
    <property type="match status" value="1"/>
</dbReference>
<protein>
    <recommendedName>
        <fullName evidence="1">Integrase catalytic domain-containing protein</fullName>
    </recommendedName>
</protein>
<dbReference type="InterPro" id="IPR012337">
    <property type="entry name" value="RNaseH-like_sf"/>
</dbReference>
<evidence type="ECO:0000313" key="2">
    <source>
        <dbReference type="Proteomes" id="UP001652628"/>
    </source>
</evidence>
<sequence>MIARHYHGKMKTQNLDATIIEIRTRFWITNLRRVLRSVMASCNVCKLRRVRPIPPFMSSLPEDRLEPNGWPFKYTGLDYFGPLYSTIGRRTEKRWVALFTCLTTRAVHLEIAHDLSTDSCIIAVRNFMCRRGPVVRLRSDNGKNFIRANREARKFIDVFEPEKIQDELLSKGIKWIFNCPVNPAAGGIWERMVQCVKKVLAHTVKEVAPKKHVLESFLIEAENIVNSRPLTHLPVTVNQETPLTPNDLLRGVANVPVLPKKWCEHVEPMRPGNLVCICDPAIPSREWMKGVVEKVYPGADGVPRRASVRITNGDRAKLIMRPISRLDILDGECS</sequence>
<dbReference type="PANTHER" id="PTHR47331">
    <property type="entry name" value="PHD-TYPE DOMAIN-CONTAINING PROTEIN"/>
    <property type="match status" value="1"/>
</dbReference>
<dbReference type="GeneID" id="136116567"/>
<dbReference type="Proteomes" id="UP001652628">
    <property type="component" value="Chromosome 2L"/>
</dbReference>
<proteinExistence type="predicted"/>
<name>A0ABM4TKJ8_DROSZ</name>
<gene>
    <name evidence="3" type="primary">LOC136116567</name>
</gene>
<dbReference type="InterPro" id="IPR001584">
    <property type="entry name" value="Integrase_cat-core"/>
</dbReference>
<keyword evidence="2" id="KW-1185">Reference proteome</keyword>
<accession>A0ABM4TKJ8</accession>
<dbReference type="Gene3D" id="3.30.420.10">
    <property type="entry name" value="Ribonuclease H-like superfamily/Ribonuclease H"/>
    <property type="match status" value="1"/>
</dbReference>
<feature type="domain" description="Integrase catalytic" evidence="1">
    <location>
        <begin position="57"/>
        <end position="253"/>
    </location>
</feature>
<organism evidence="2 3">
    <name type="scientific">Drosophila suzukii</name>
    <name type="common">Spotted-wing drosophila fruit fly</name>
    <dbReference type="NCBI Taxonomy" id="28584"/>
    <lineage>
        <taxon>Eukaryota</taxon>
        <taxon>Metazoa</taxon>
        <taxon>Ecdysozoa</taxon>
        <taxon>Arthropoda</taxon>
        <taxon>Hexapoda</taxon>
        <taxon>Insecta</taxon>
        <taxon>Pterygota</taxon>
        <taxon>Neoptera</taxon>
        <taxon>Endopterygota</taxon>
        <taxon>Diptera</taxon>
        <taxon>Brachycera</taxon>
        <taxon>Muscomorpha</taxon>
        <taxon>Ephydroidea</taxon>
        <taxon>Drosophilidae</taxon>
        <taxon>Drosophila</taxon>
        <taxon>Sophophora</taxon>
    </lineage>
</organism>
<dbReference type="SUPFAM" id="SSF53098">
    <property type="entry name" value="Ribonuclease H-like"/>
    <property type="match status" value="1"/>
</dbReference>
<evidence type="ECO:0000259" key="1">
    <source>
        <dbReference type="PROSITE" id="PS50994"/>
    </source>
</evidence>